<feature type="non-terminal residue" evidence="3">
    <location>
        <position position="265"/>
    </location>
</feature>
<dbReference type="EMBL" id="UINC01173925">
    <property type="protein sequence ID" value="SVD79795.1"/>
    <property type="molecule type" value="Genomic_DNA"/>
</dbReference>
<evidence type="ECO:0000259" key="1">
    <source>
        <dbReference type="Pfam" id="PF07171"/>
    </source>
</evidence>
<feature type="domain" description="Microcystin LR degradation protein MlrC N-terminal" evidence="2">
    <location>
        <begin position="2"/>
        <end position="147"/>
    </location>
</feature>
<feature type="domain" description="Microcystin LR degradation protein MlrC C-terminal" evidence="1">
    <location>
        <begin position="156"/>
        <end position="263"/>
    </location>
</feature>
<dbReference type="InterPro" id="IPR015995">
    <property type="entry name" value="MlrC_N"/>
</dbReference>
<evidence type="ECO:0000313" key="3">
    <source>
        <dbReference type="EMBL" id="SVD79795.1"/>
    </source>
</evidence>
<name>A0A382YAD2_9ZZZZ</name>
<evidence type="ECO:0008006" key="4">
    <source>
        <dbReference type="Google" id="ProtNLM"/>
    </source>
</evidence>
<protein>
    <recommendedName>
        <fullName evidence="4">Microcystin LR degradation protein MlrC N-terminal domain-containing protein</fullName>
    </recommendedName>
</protein>
<feature type="non-terminal residue" evidence="3">
    <location>
        <position position="1"/>
    </location>
</feature>
<dbReference type="Pfam" id="PF07364">
    <property type="entry name" value="DUF1485"/>
    <property type="match status" value="1"/>
</dbReference>
<gene>
    <name evidence="3" type="ORF">METZ01_LOCUS432649</name>
</gene>
<reference evidence="3" key="1">
    <citation type="submission" date="2018-05" db="EMBL/GenBank/DDBJ databases">
        <authorList>
            <person name="Lanie J.A."/>
            <person name="Ng W.-L."/>
            <person name="Kazmierczak K.M."/>
            <person name="Andrzejewski T.M."/>
            <person name="Davidsen T.M."/>
            <person name="Wayne K.J."/>
            <person name="Tettelin H."/>
            <person name="Glass J.I."/>
            <person name="Rusch D."/>
            <person name="Podicherti R."/>
            <person name="Tsui H.-C.T."/>
            <person name="Winkler M.E."/>
        </authorList>
    </citation>
    <scope>NUCLEOTIDE SEQUENCE</scope>
</reference>
<accession>A0A382YAD2</accession>
<dbReference type="InterPro" id="IPR010799">
    <property type="entry name" value="MlrC_C"/>
</dbReference>
<organism evidence="3">
    <name type="scientific">marine metagenome</name>
    <dbReference type="NCBI Taxonomy" id="408172"/>
    <lineage>
        <taxon>unclassified sequences</taxon>
        <taxon>metagenomes</taxon>
        <taxon>ecological metagenomes</taxon>
    </lineage>
</organism>
<dbReference type="Pfam" id="PF07171">
    <property type="entry name" value="MlrC_C"/>
    <property type="match status" value="1"/>
</dbReference>
<proteinExistence type="predicted"/>
<evidence type="ECO:0000259" key="2">
    <source>
        <dbReference type="Pfam" id="PF07364"/>
    </source>
</evidence>
<sequence length="265" mass="29172">QMTDKIVNNIDAFAAYRTAPHIDVEETYKRASKMLADALTNNQRPIVLWSPIPVLVSGEMSSTFVEPCQSIYKNLKLLDQGQDIIDANLMIGYVWADTQRATASAVVTCTNKKAGIEVCQIIANLYWDSHQKLKFDMQSGDISSAITSIPKNFSIIADSGDNPTAGGVGDRADVLEAVLSKKIEHVLFAGIASESAYNELQKGNKFNIGGDLGGGGPNLELNADEVYFEEQCAIVKVQNITIIISKRRRPFHYLSDFNNLRLNLQ</sequence>
<dbReference type="AlphaFoldDB" id="A0A382YAD2"/>